<dbReference type="Proteomes" id="UP000291908">
    <property type="component" value="Genome"/>
</dbReference>
<evidence type="ECO:0000313" key="1">
    <source>
        <dbReference type="EMBL" id="QBG78746.1"/>
    </source>
</evidence>
<gene>
    <name evidence="1" type="ORF">vBAbaSD0_52</name>
</gene>
<dbReference type="EMBL" id="MK411820">
    <property type="protein sequence ID" value="QBG78746.1"/>
    <property type="molecule type" value="Genomic_DNA"/>
</dbReference>
<sequence>MTTNYIAARDSMFALIKAAADLFDVKPRIEYPLQVSKDKPNPSQVWLRASTQIVDEGVSAISTCSNEIGKKLYTSYGLVIVEFYIPKTEPQGHKALMWATQLRNAFRNASSADGVIYRKARVNDGIPNEDSFFRLNVIANFEFDEIK</sequence>
<organism evidence="1 2">
    <name type="scientific">Acinetobacter phage vB_AbaS_D0</name>
    <dbReference type="NCBI Taxonomy" id="2510492"/>
    <lineage>
        <taxon>Viruses</taxon>
        <taxon>Duplodnaviria</taxon>
        <taxon>Heunggongvirae</taxon>
        <taxon>Uroviricota</taxon>
        <taxon>Caudoviricetes</taxon>
        <taxon>Lokivirus</taxon>
        <taxon>Lokivirus IMEAB3</taxon>
    </lineage>
</organism>
<proteinExistence type="predicted"/>
<protein>
    <submittedName>
        <fullName evidence="1">Putative minor tail protein</fullName>
    </submittedName>
</protein>
<name>A0A481S2P9_9CAUD</name>
<reference evidence="1 2" key="1">
    <citation type="submission" date="2019-01" db="EMBL/GenBank/DDBJ databases">
        <authorList>
            <person name="Yuan Y."/>
            <person name="Xu Y."/>
        </authorList>
    </citation>
    <scope>NUCLEOTIDE SEQUENCE [LARGE SCALE GENOMIC DNA]</scope>
</reference>
<accession>A0A481S2P9</accession>
<evidence type="ECO:0000313" key="2">
    <source>
        <dbReference type="Proteomes" id="UP000291908"/>
    </source>
</evidence>